<dbReference type="Proteomes" id="UP000250462">
    <property type="component" value="Unassembled WGS sequence"/>
</dbReference>
<dbReference type="EMBL" id="QMIG01000001">
    <property type="protein sequence ID" value="RAW18595.1"/>
    <property type="molecule type" value="Genomic_DNA"/>
</dbReference>
<evidence type="ECO:0000313" key="2">
    <source>
        <dbReference type="EMBL" id="RAW18595.1"/>
    </source>
</evidence>
<evidence type="ECO:0000256" key="1">
    <source>
        <dbReference type="SAM" id="MobiDB-lite"/>
    </source>
</evidence>
<organism evidence="2 3">
    <name type="scientific">Phytoactinopolyspora halophila</name>
    <dbReference type="NCBI Taxonomy" id="1981511"/>
    <lineage>
        <taxon>Bacteria</taxon>
        <taxon>Bacillati</taxon>
        <taxon>Actinomycetota</taxon>
        <taxon>Actinomycetes</taxon>
        <taxon>Jiangellales</taxon>
        <taxon>Jiangellaceae</taxon>
        <taxon>Phytoactinopolyspora</taxon>
    </lineage>
</organism>
<reference evidence="2 3" key="1">
    <citation type="submission" date="2018-06" db="EMBL/GenBank/DDBJ databases">
        <title>Phytoactinopolyspora halophila sp. nov., a novel halophilic actinomycete isolated from a saline soil in China.</title>
        <authorList>
            <person name="Tang S.-K."/>
        </authorList>
    </citation>
    <scope>NUCLEOTIDE SEQUENCE [LARGE SCALE GENOMIC DNA]</scope>
    <source>
        <strain evidence="2 3">YIM 96934</strain>
    </source>
</reference>
<accession>A0A329R1U6</accession>
<feature type="compositionally biased region" description="Basic residues" evidence="1">
    <location>
        <begin position="20"/>
        <end position="32"/>
    </location>
</feature>
<proteinExistence type="predicted"/>
<evidence type="ECO:0000313" key="3">
    <source>
        <dbReference type="Proteomes" id="UP000250462"/>
    </source>
</evidence>
<gene>
    <name evidence="2" type="ORF">DPM12_00430</name>
</gene>
<protein>
    <submittedName>
        <fullName evidence="2">Uncharacterized protein</fullName>
    </submittedName>
</protein>
<name>A0A329R1U6_9ACTN</name>
<dbReference type="RefSeq" id="WP_112256168.1">
    <property type="nucleotide sequence ID" value="NZ_QMIG01000001.1"/>
</dbReference>
<feature type="compositionally biased region" description="Basic and acidic residues" evidence="1">
    <location>
        <begin position="52"/>
        <end position="62"/>
    </location>
</feature>
<comment type="caution">
    <text evidence="2">The sequence shown here is derived from an EMBL/GenBank/DDBJ whole genome shotgun (WGS) entry which is preliminary data.</text>
</comment>
<sequence>MTVPSDRSLPPHDPAPLNRAARRAEKKGKRTSAQRAVMPKKDQTKRSQVLAQRRDQGRRGNK</sequence>
<keyword evidence="3" id="KW-1185">Reference proteome</keyword>
<dbReference type="AlphaFoldDB" id="A0A329R1U6"/>
<feature type="region of interest" description="Disordered" evidence="1">
    <location>
        <begin position="1"/>
        <end position="62"/>
    </location>
</feature>